<evidence type="ECO:0000259" key="6">
    <source>
        <dbReference type="Pfam" id="PF00884"/>
    </source>
</evidence>
<gene>
    <name evidence="7" type="ORF">R5W23_000872</name>
</gene>
<evidence type="ECO:0000256" key="2">
    <source>
        <dbReference type="ARBA" id="ARBA00022723"/>
    </source>
</evidence>
<comment type="similarity">
    <text evidence="1">Belongs to the sulfatase family.</text>
</comment>
<accession>A0ABU5EXP5</accession>
<evidence type="ECO:0000256" key="3">
    <source>
        <dbReference type="ARBA" id="ARBA00022801"/>
    </source>
</evidence>
<dbReference type="Pfam" id="PF00884">
    <property type="entry name" value="Sulfatase"/>
    <property type="match status" value="1"/>
</dbReference>
<dbReference type="Gene3D" id="3.40.720.10">
    <property type="entry name" value="Alkaline Phosphatase, subunit A"/>
    <property type="match status" value="1"/>
</dbReference>
<dbReference type="InterPro" id="IPR017850">
    <property type="entry name" value="Alkaline_phosphatase_core_sf"/>
</dbReference>
<dbReference type="EMBL" id="JAXBLV010000133">
    <property type="protein sequence ID" value="MDY3559714.1"/>
    <property type="molecule type" value="Genomic_DNA"/>
</dbReference>
<organism evidence="7 8">
    <name type="scientific">Gemmata algarum</name>
    <dbReference type="NCBI Taxonomy" id="2975278"/>
    <lineage>
        <taxon>Bacteria</taxon>
        <taxon>Pseudomonadati</taxon>
        <taxon>Planctomycetota</taxon>
        <taxon>Planctomycetia</taxon>
        <taxon>Gemmatales</taxon>
        <taxon>Gemmataceae</taxon>
        <taxon>Gemmata</taxon>
    </lineage>
</organism>
<dbReference type="PROSITE" id="PS00523">
    <property type="entry name" value="SULFATASE_1"/>
    <property type="match status" value="1"/>
</dbReference>
<feature type="chain" id="PRO_5047141058" evidence="5">
    <location>
        <begin position="20"/>
        <end position="459"/>
    </location>
</feature>
<proteinExistence type="inferred from homology"/>
<evidence type="ECO:0000256" key="1">
    <source>
        <dbReference type="ARBA" id="ARBA00008779"/>
    </source>
</evidence>
<keyword evidence="2" id="KW-0479">Metal-binding</keyword>
<reference evidence="8" key="1">
    <citation type="journal article" date="2023" name="Mar. Drugs">
        <title>Gemmata algarum, a Novel Planctomycete Isolated from an Algal Mat, Displays Antimicrobial Activity.</title>
        <authorList>
            <person name="Kumar G."/>
            <person name="Kallscheuer N."/>
            <person name="Kashif M."/>
            <person name="Ahamad S."/>
            <person name="Jagadeeshwari U."/>
            <person name="Pannikurungottu S."/>
            <person name="Haufschild T."/>
            <person name="Kabuu M."/>
            <person name="Sasikala C."/>
            <person name="Jogler C."/>
            <person name="Ramana C."/>
        </authorList>
    </citation>
    <scope>NUCLEOTIDE SEQUENCE [LARGE SCALE GENOMIC DNA]</scope>
    <source>
        <strain evidence="8">JC673</strain>
    </source>
</reference>
<keyword evidence="3" id="KW-0378">Hydrolase</keyword>
<protein>
    <submittedName>
        <fullName evidence="7">Sulfatase</fullName>
    </submittedName>
</protein>
<evidence type="ECO:0000313" key="8">
    <source>
        <dbReference type="Proteomes" id="UP001272242"/>
    </source>
</evidence>
<name>A0ABU5EXP5_9BACT</name>
<evidence type="ECO:0000256" key="5">
    <source>
        <dbReference type="SAM" id="SignalP"/>
    </source>
</evidence>
<feature type="signal peptide" evidence="5">
    <location>
        <begin position="1"/>
        <end position="19"/>
    </location>
</feature>
<dbReference type="RefSeq" id="WP_320686424.1">
    <property type="nucleotide sequence ID" value="NZ_JAXBLV010000133.1"/>
</dbReference>
<evidence type="ECO:0000313" key="7">
    <source>
        <dbReference type="EMBL" id="MDY3559714.1"/>
    </source>
</evidence>
<dbReference type="InterPro" id="IPR000917">
    <property type="entry name" value="Sulfatase_N"/>
</dbReference>
<dbReference type="PANTHER" id="PTHR42693:SF53">
    <property type="entry name" value="ENDO-4-O-SULFATASE"/>
    <property type="match status" value="1"/>
</dbReference>
<comment type="caution">
    <text evidence="7">The sequence shown here is derived from an EMBL/GenBank/DDBJ whole genome shotgun (WGS) entry which is preliminary data.</text>
</comment>
<dbReference type="CDD" id="cd16027">
    <property type="entry name" value="SGSH"/>
    <property type="match status" value="1"/>
</dbReference>
<dbReference type="InterPro" id="IPR050738">
    <property type="entry name" value="Sulfatase"/>
</dbReference>
<sequence length="459" mass="49580">MRLLLALAFALAPAFPAGAAPKNVVLLVADDLGFQVGCYGDPVAKTPNIDALAKNGTRFTHGFASVASCSPSRATLLTGMPTHQCGQYGLAHATHNASSFKTVKGLPALLGPAGYRSGVIAKLHVQPKEVYPFDVEVPGGGRNPVQIAQQAKTFIADCGEKPFFLLVGFTDPHRAAKGFANDGKYPASVPAVTFDPKTVPVPYHLPDNAETRGELADYYQSVARLDHGVGLVLKELEAAKKLDDTLVIFLSDNGIPFPGAKATLYDAGIHLPLIVRKPGQKPGVACGAMASWTDIAPTVLDWCGVKPAPVGKKDAPLPGRSLLPVLETEKADGWDAAFASHQYHEVTMYYPMRAVRTRTHKYILNLAHPLEFPSASDLWGSDMWQGVLKRKDTMMGRRAVGAFLHRPKEELYDLTADPNELKNIAADAGAAKVLDDLRAKLADWRKKTNDPWLIKDQHE</sequence>
<feature type="domain" description="Sulfatase N-terminal" evidence="6">
    <location>
        <begin position="22"/>
        <end position="305"/>
    </location>
</feature>
<dbReference type="Proteomes" id="UP001272242">
    <property type="component" value="Unassembled WGS sequence"/>
</dbReference>
<keyword evidence="5" id="KW-0732">Signal</keyword>
<evidence type="ECO:0000256" key="4">
    <source>
        <dbReference type="ARBA" id="ARBA00022837"/>
    </source>
</evidence>
<dbReference type="PANTHER" id="PTHR42693">
    <property type="entry name" value="ARYLSULFATASE FAMILY MEMBER"/>
    <property type="match status" value="1"/>
</dbReference>
<dbReference type="InterPro" id="IPR024607">
    <property type="entry name" value="Sulfatase_CS"/>
</dbReference>
<keyword evidence="4" id="KW-0106">Calcium</keyword>
<dbReference type="SUPFAM" id="SSF53649">
    <property type="entry name" value="Alkaline phosphatase-like"/>
    <property type="match status" value="1"/>
</dbReference>
<keyword evidence="8" id="KW-1185">Reference proteome</keyword>